<dbReference type="GO" id="GO:0016616">
    <property type="term" value="F:oxidoreductase activity, acting on the CH-OH group of donors, NAD or NADP as acceptor"/>
    <property type="evidence" value="ECO:0007669"/>
    <property type="project" value="TreeGrafter"/>
</dbReference>
<dbReference type="NCBIfam" id="NF005559">
    <property type="entry name" value="PRK07231.1"/>
    <property type="match status" value="1"/>
</dbReference>
<dbReference type="SUPFAM" id="SSF51735">
    <property type="entry name" value="NAD(P)-binding Rossmann-fold domains"/>
    <property type="match status" value="1"/>
</dbReference>
<dbReference type="Pfam" id="PF13561">
    <property type="entry name" value="adh_short_C2"/>
    <property type="match status" value="1"/>
</dbReference>
<name>A0A6J7FIP7_9ZZZZ</name>
<dbReference type="InterPro" id="IPR002347">
    <property type="entry name" value="SDR_fam"/>
</dbReference>
<accession>A0A6J7FIP7</accession>
<sequence length="250" mass="25378">MNLGLEGRVAIVTGASRGLGRAAVLALAAEGAKVLAVARTTAALDEVAAEAPDGAVVAATCDMRDRAQVAALADLAVERFGRLDVVVNNAGIAPAGRFVDLDDDVWQEVFEVNVFAPVTLARAAGRHFLAQGSGKVINIASTSGILGKPTLVAYSSSKGAVLQFTKALAGEWAGKGIQVNAIAPGAYATDAQSAVLESDEILTRRLRKIPAGRMGDPAEIGPLVCLLASGASDFVTGSVLVADGGESSKL</sequence>
<dbReference type="PANTHER" id="PTHR42760">
    <property type="entry name" value="SHORT-CHAIN DEHYDROGENASES/REDUCTASES FAMILY MEMBER"/>
    <property type="match status" value="1"/>
</dbReference>
<gene>
    <name evidence="2" type="ORF">UFOPK3564_00260</name>
</gene>
<dbReference type="InterPro" id="IPR036291">
    <property type="entry name" value="NAD(P)-bd_dom_sf"/>
</dbReference>
<proteinExistence type="inferred from homology"/>
<dbReference type="PRINTS" id="PR00080">
    <property type="entry name" value="SDRFAMILY"/>
</dbReference>
<dbReference type="InterPro" id="IPR020904">
    <property type="entry name" value="Sc_DH/Rdtase_CS"/>
</dbReference>
<reference evidence="2" key="1">
    <citation type="submission" date="2020-05" db="EMBL/GenBank/DDBJ databases">
        <authorList>
            <person name="Chiriac C."/>
            <person name="Salcher M."/>
            <person name="Ghai R."/>
            <person name="Kavagutti S V."/>
        </authorList>
    </citation>
    <scope>NUCLEOTIDE SEQUENCE</scope>
</reference>
<protein>
    <submittedName>
        <fullName evidence="2">Unannotated protein</fullName>
    </submittedName>
</protein>
<dbReference type="Gene3D" id="3.40.50.720">
    <property type="entry name" value="NAD(P)-binding Rossmann-like Domain"/>
    <property type="match status" value="1"/>
</dbReference>
<evidence type="ECO:0000256" key="1">
    <source>
        <dbReference type="ARBA" id="ARBA00006484"/>
    </source>
</evidence>
<dbReference type="PROSITE" id="PS00061">
    <property type="entry name" value="ADH_SHORT"/>
    <property type="match status" value="1"/>
</dbReference>
<evidence type="ECO:0000313" key="2">
    <source>
        <dbReference type="EMBL" id="CAB4895257.1"/>
    </source>
</evidence>
<dbReference type="AlphaFoldDB" id="A0A6J7FIP7"/>
<dbReference type="FunFam" id="3.40.50.720:FF:000084">
    <property type="entry name" value="Short-chain dehydrogenase reductase"/>
    <property type="match status" value="1"/>
</dbReference>
<dbReference type="PRINTS" id="PR00081">
    <property type="entry name" value="GDHRDH"/>
</dbReference>
<dbReference type="CDD" id="cd05233">
    <property type="entry name" value="SDR_c"/>
    <property type="match status" value="1"/>
</dbReference>
<dbReference type="EMBL" id="CAFBMK010000008">
    <property type="protein sequence ID" value="CAB4895257.1"/>
    <property type="molecule type" value="Genomic_DNA"/>
</dbReference>
<comment type="similarity">
    <text evidence="1">Belongs to the short-chain dehydrogenases/reductases (SDR) family.</text>
</comment>
<organism evidence="2">
    <name type="scientific">freshwater metagenome</name>
    <dbReference type="NCBI Taxonomy" id="449393"/>
    <lineage>
        <taxon>unclassified sequences</taxon>
        <taxon>metagenomes</taxon>
        <taxon>ecological metagenomes</taxon>
    </lineage>
</organism>